<evidence type="ECO:0000313" key="3">
    <source>
        <dbReference type="EMBL" id="CAL6099794.1"/>
    </source>
</evidence>
<name>A0AA86R0Y9_9EUKA</name>
<dbReference type="Proteomes" id="UP001642409">
    <property type="component" value="Unassembled WGS sequence"/>
</dbReference>
<protein>
    <submittedName>
        <fullName evidence="2">EF-hand domain pair</fullName>
    </submittedName>
    <submittedName>
        <fullName evidence="3">EF-hand_domain pair</fullName>
    </submittedName>
</protein>
<dbReference type="InterPro" id="IPR011992">
    <property type="entry name" value="EF-hand-dom_pair"/>
</dbReference>
<dbReference type="EMBL" id="CATOUU010001033">
    <property type="protein sequence ID" value="CAI9968250.1"/>
    <property type="molecule type" value="Genomic_DNA"/>
</dbReference>
<dbReference type="InterPro" id="IPR002048">
    <property type="entry name" value="EF_hand_dom"/>
</dbReference>
<organism evidence="2">
    <name type="scientific">Hexamita inflata</name>
    <dbReference type="NCBI Taxonomy" id="28002"/>
    <lineage>
        <taxon>Eukaryota</taxon>
        <taxon>Metamonada</taxon>
        <taxon>Diplomonadida</taxon>
        <taxon>Hexamitidae</taxon>
        <taxon>Hexamitinae</taxon>
        <taxon>Hexamita</taxon>
    </lineage>
</organism>
<dbReference type="SUPFAM" id="SSF47473">
    <property type="entry name" value="EF-hand"/>
    <property type="match status" value="1"/>
</dbReference>
<feature type="domain" description="EF-hand" evidence="1">
    <location>
        <begin position="4"/>
        <end position="39"/>
    </location>
</feature>
<sequence length="68" mass="7856">MSNVKTQVKKVIFNSIDQNKTGFITQTQLSDYVKQIFQDNHKEKAMKNILNQMDIDTPISIVNFHSKA</sequence>
<accession>A0AA86R0Y9</accession>
<evidence type="ECO:0000313" key="4">
    <source>
        <dbReference type="Proteomes" id="UP001642409"/>
    </source>
</evidence>
<evidence type="ECO:0000259" key="1">
    <source>
        <dbReference type="PROSITE" id="PS50222"/>
    </source>
</evidence>
<reference evidence="3 4" key="2">
    <citation type="submission" date="2024-07" db="EMBL/GenBank/DDBJ databases">
        <authorList>
            <person name="Akdeniz Z."/>
        </authorList>
    </citation>
    <scope>NUCLEOTIDE SEQUENCE [LARGE SCALE GENOMIC DNA]</scope>
</reference>
<dbReference type="AlphaFoldDB" id="A0AA86R0Y9"/>
<dbReference type="PROSITE" id="PS50222">
    <property type="entry name" value="EF_HAND_2"/>
    <property type="match status" value="1"/>
</dbReference>
<gene>
    <name evidence="2" type="ORF">HINF_LOCUS55895</name>
    <name evidence="3" type="ORF">HINF_LOCUS70252</name>
</gene>
<comment type="caution">
    <text evidence="2">The sequence shown here is derived from an EMBL/GenBank/DDBJ whole genome shotgun (WGS) entry which is preliminary data.</text>
</comment>
<dbReference type="Gene3D" id="1.10.238.10">
    <property type="entry name" value="EF-hand"/>
    <property type="match status" value="1"/>
</dbReference>
<dbReference type="EMBL" id="CAXDID020000523">
    <property type="protein sequence ID" value="CAL6099794.1"/>
    <property type="molecule type" value="Genomic_DNA"/>
</dbReference>
<reference evidence="2" key="1">
    <citation type="submission" date="2023-06" db="EMBL/GenBank/DDBJ databases">
        <authorList>
            <person name="Kurt Z."/>
        </authorList>
    </citation>
    <scope>NUCLEOTIDE SEQUENCE</scope>
</reference>
<keyword evidence="4" id="KW-1185">Reference proteome</keyword>
<evidence type="ECO:0000313" key="2">
    <source>
        <dbReference type="EMBL" id="CAI9968250.1"/>
    </source>
</evidence>
<dbReference type="GO" id="GO:0005509">
    <property type="term" value="F:calcium ion binding"/>
    <property type="evidence" value="ECO:0007669"/>
    <property type="project" value="InterPro"/>
</dbReference>
<proteinExistence type="predicted"/>